<protein>
    <submittedName>
        <fullName evidence="1">Uncharacterized protein</fullName>
    </submittedName>
</protein>
<dbReference type="AlphaFoldDB" id="A0AAV3YEH3"/>
<reference evidence="1 2" key="1">
    <citation type="journal article" date="2021" name="Elife">
        <title>Chloroplast acquisition without the gene transfer in kleptoplastic sea slugs, Plakobranchus ocellatus.</title>
        <authorList>
            <person name="Maeda T."/>
            <person name="Takahashi S."/>
            <person name="Yoshida T."/>
            <person name="Shimamura S."/>
            <person name="Takaki Y."/>
            <person name="Nagai Y."/>
            <person name="Toyoda A."/>
            <person name="Suzuki Y."/>
            <person name="Arimoto A."/>
            <person name="Ishii H."/>
            <person name="Satoh N."/>
            <person name="Nishiyama T."/>
            <person name="Hasebe M."/>
            <person name="Maruyama T."/>
            <person name="Minagawa J."/>
            <person name="Obokata J."/>
            <person name="Shigenobu S."/>
        </authorList>
    </citation>
    <scope>NUCLEOTIDE SEQUENCE [LARGE SCALE GENOMIC DNA]</scope>
</reference>
<dbReference type="EMBL" id="BLXT01000921">
    <property type="protein sequence ID" value="GFN81271.1"/>
    <property type="molecule type" value="Genomic_DNA"/>
</dbReference>
<proteinExistence type="predicted"/>
<dbReference type="Proteomes" id="UP000735302">
    <property type="component" value="Unassembled WGS sequence"/>
</dbReference>
<comment type="caution">
    <text evidence="1">The sequence shown here is derived from an EMBL/GenBank/DDBJ whole genome shotgun (WGS) entry which is preliminary data.</text>
</comment>
<sequence>MEHQCYLRVPSSSQIVGQVGCNGTLPCSNGMLNNLGYQTTYTKNTPLPTPAQVYVAGQLANSDEVPFTSKMDSLVQLPTCSKTVSCNTQGIDSADLQILIHVPENKHYPPFTFKPPAGVSAEALDLVMECTNVEEGEEIEDSSKKGKYIPAAYCILVSIFHCEEEKCVKTDSTGATMKSKLFHDNCAKILARSQMCTQEQEE</sequence>
<evidence type="ECO:0000313" key="2">
    <source>
        <dbReference type="Proteomes" id="UP000735302"/>
    </source>
</evidence>
<organism evidence="1 2">
    <name type="scientific">Plakobranchus ocellatus</name>
    <dbReference type="NCBI Taxonomy" id="259542"/>
    <lineage>
        <taxon>Eukaryota</taxon>
        <taxon>Metazoa</taxon>
        <taxon>Spiralia</taxon>
        <taxon>Lophotrochozoa</taxon>
        <taxon>Mollusca</taxon>
        <taxon>Gastropoda</taxon>
        <taxon>Heterobranchia</taxon>
        <taxon>Euthyneura</taxon>
        <taxon>Panpulmonata</taxon>
        <taxon>Sacoglossa</taxon>
        <taxon>Placobranchoidea</taxon>
        <taxon>Plakobranchidae</taxon>
        <taxon>Plakobranchus</taxon>
    </lineage>
</organism>
<name>A0AAV3YEH3_9GAST</name>
<accession>A0AAV3YEH3</accession>
<gene>
    <name evidence="1" type="ORF">PoB_000777700</name>
</gene>
<evidence type="ECO:0000313" key="1">
    <source>
        <dbReference type="EMBL" id="GFN81271.1"/>
    </source>
</evidence>
<keyword evidence="2" id="KW-1185">Reference proteome</keyword>